<dbReference type="AlphaFoldDB" id="A0A1R1Y2B9"/>
<feature type="region of interest" description="Disordered" evidence="1">
    <location>
        <begin position="47"/>
        <end position="67"/>
    </location>
</feature>
<keyword evidence="4" id="KW-1185">Reference proteome</keyword>
<sequence>MSAWMRISNPIDYLASKLNNFSNILSNEEQREDLESLSLLPNDFESNISPNTLNQESNNNGPEISNFNKVTEKGKTSGEANLIDFNDKFNILENVLYETQLSSFIQWSNHLRTTEINFNSSKSVDSESLETNTAADEVGNTNNAVNVNISNSYYNQQEVSGKIINLYGKSAIDEITLEHIEL</sequence>
<evidence type="ECO:0000313" key="4">
    <source>
        <dbReference type="Proteomes" id="UP000187283"/>
    </source>
</evidence>
<protein>
    <submittedName>
        <fullName evidence="3">Uncharacterized protein</fullName>
    </submittedName>
</protein>
<organism evidence="3 4">
    <name type="scientific">Smittium culicis</name>
    <dbReference type="NCBI Taxonomy" id="133412"/>
    <lineage>
        <taxon>Eukaryota</taxon>
        <taxon>Fungi</taxon>
        <taxon>Fungi incertae sedis</taxon>
        <taxon>Zoopagomycota</taxon>
        <taxon>Kickxellomycotina</taxon>
        <taxon>Harpellomycetes</taxon>
        <taxon>Harpellales</taxon>
        <taxon>Legeriomycetaceae</taxon>
        <taxon>Smittium</taxon>
    </lineage>
</organism>
<name>A0A1R1Y2B9_9FUNG</name>
<reference evidence="3 4" key="1">
    <citation type="submission" date="2017-01" db="EMBL/GenBank/DDBJ databases">
        <authorList>
            <person name="Mah S.A."/>
            <person name="Swanson W.J."/>
            <person name="Moy G.W."/>
            <person name="Vacquier V.D."/>
        </authorList>
    </citation>
    <scope>NUCLEOTIDE SEQUENCE [LARGE SCALE GENOMIC DNA]</scope>
    <source>
        <strain evidence="3 4">GSMNP</strain>
    </source>
</reference>
<evidence type="ECO:0000256" key="1">
    <source>
        <dbReference type="SAM" id="MobiDB-lite"/>
    </source>
</evidence>
<evidence type="ECO:0000313" key="3">
    <source>
        <dbReference type="EMBL" id="OMJ20924.1"/>
    </source>
</evidence>
<comment type="caution">
    <text evidence="3">The sequence shown here is derived from an EMBL/GenBank/DDBJ whole genome shotgun (WGS) entry which is preliminary data.</text>
</comment>
<dbReference type="EMBL" id="LSSN01001128">
    <property type="protein sequence ID" value="OMJ20924.1"/>
    <property type="molecule type" value="Genomic_DNA"/>
</dbReference>
<gene>
    <name evidence="3" type="ORF">AYI70_g3790</name>
    <name evidence="2" type="ORF">AYI70_g9249</name>
</gene>
<dbReference type="Proteomes" id="UP000187283">
    <property type="component" value="Unassembled WGS sequence"/>
</dbReference>
<dbReference type="EMBL" id="LSSN01004082">
    <property type="protein sequence ID" value="OMJ12225.1"/>
    <property type="molecule type" value="Genomic_DNA"/>
</dbReference>
<accession>A0A1R1Y2B9</accession>
<dbReference type="OrthoDB" id="5732804at2759"/>
<evidence type="ECO:0000313" key="2">
    <source>
        <dbReference type="EMBL" id="OMJ12225.1"/>
    </source>
</evidence>
<proteinExistence type="predicted"/>